<proteinExistence type="predicted"/>
<dbReference type="InterPro" id="IPR054688">
    <property type="entry name" value="CD1247_N"/>
</dbReference>
<feature type="coiled-coil region" evidence="1">
    <location>
        <begin position="36"/>
        <end position="70"/>
    </location>
</feature>
<evidence type="ECO:0000313" key="3">
    <source>
        <dbReference type="Proteomes" id="UP000623678"/>
    </source>
</evidence>
<gene>
    <name evidence="2" type="ORF">H8705_02040</name>
</gene>
<reference evidence="2" key="1">
    <citation type="submission" date="2020-08" db="EMBL/GenBank/DDBJ databases">
        <title>Genome public.</title>
        <authorList>
            <person name="Liu C."/>
            <person name="Sun Q."/>
        </authorList>
    </citation>
    <scope>NUCLEOTIDE SEQUENCE</scope>
    <source>
        <strain evidence="2">NSJ-64</strain>
    </source>
</reference>
<accession>A0A926EM06</accession>
<dbReference type="AlphaFoldDB" id="A0A926EM06"/>
<keyword evidence="3" id="KW-1185">Reference proteome</keyword>
<evidence type="ECO:0000313" key="2">
    <source>
        <dbReference type="EMBL" id="MBC8584363.1"/>
    </source>
</evidence>
<dbReference type="NCBIfam" id="NF045650">
    <property type="entry name" value="CD1247_Nterm"/>
    <property type="match status" value="1"/>
</dbReference>
<comment type="caution">
    <text evidence="2">The sequence shown here is derived from an EMBL/GenBank/DDBJ whole genome shotgun (WGS) entry which is preliminary data.</text>
</comment>
<dbReference type="EMBL" id="JACRTD010000001">
    <property type="protein sequence ID" value="MBC8584363.1"/>
    <property type="molecule type" value="Genomic_DNA"/>
</dbReference>
<evidence type="ECO:0008006" key="4">
    <source>
        <dbReference type="Google" id="ProtNLM"/>
    </source>
</evidence>
<organism evidence="2 3">
    <name type="scientific">Youxingia wuxianensis</name>
    <dbReference type="NCBI Taxonomy" id="2763678"/>
    <lineage>
        <taxon>Bacteria</taxon>
        <taxon>Bacillati</taxon>
        <taxon>Bacillota</taxon>
        <taxon>Clostridia</taxon>
        <taxon>Eubacteriales</taxon>
        <taxon>Oscillospiraceae</taxon>
        <taxon>Youxingia</taxon>
    </lineage>
</organism>
<dbReference type="RefSeq" id="WP_262394186.1">
    <property type="nucleotide sequence ID" value="NZ_JACRTD010000001.1"/>
</dbReference>
<name>A0A926EM06_9FIRM</name>
<sequence length="151" mass="16584">MTITERAAYIKGLAEGLGIDDSTKEGKIINALIGAIDDMALTIADLEATVDQMAEQVDTIDEDLGTLEEDFYELDDECDCCCDDDEDEDEDYFGEDLYEVCCPTCGDVVCIDSDMLEEGQTTCPNCGELLEFDLEDDNCSCCDHDGCDCDK</sequence>
<evidence type="ECO:0000256" key="1">
    <source>
        <dbReference type="SAM" id="Coils"/>
    </source>
</evidence>
<protein>
    <recommendedName>
        <fullName evidence="4">TFIIB-type domain-containing protein</fullName>
    </recommendedName>
</protein>
<keyword evidence="1" id="KW-0175">Coiled coil</keyword>
<dbReference type="Proteomes" id="UP000623678">
    <property type="component" value="Unassembled WGS sequence"/>
</dbReference>